<accession>A0A160FKQ1</accession>
<organism evidence="2 3">
    <name type="scientific">Paraburkholderia phytofirmans OLGA172</name>
    <dbReference type="NCBI Taxonomy" id="1417228"/>
    <lineage>
        <taxon>Bacteria</taxon>
        <taxon>Pseudomonadati</taxon>
        <taxon>Pseudomonadota</taxon>
        <taxon>Betaproteobacteria</taxon>
        <taxon>Burkholderiales</taxon>
        <taxon>Burkholderiaceae</taxon>
        <taxon>Paraburkholderia</taxon>
    </lineage>
</organism>
<feature type="transmembrane region" description="Helical" evidence="1">
    <location>
        <begin position="33"/>
        <end position="60"/>
    </location>
</feature>
<keyword evidence="1" id="KW-1133">Transmembrane helix</keyword>
<dbReference type="AlphaFoldDB" id="A0A160FKQ1"/>
<name>A0A160FKQ1_9BURK</name>
<gene>
    <name evidence="2" type="ORF">AYM40_12140</name>
</gene>
<evidence type="ECO:0000256" key="1">
    <source>
        <dbReference type="SAM" id="Phobius"/>
    </source>
</evidence>
<keyword evidence="1" id="KW-0472">Membrane</keyword>
<protein>
    <submittedName>
        <fullName evidence="2">Uncharacterized protein</fullName>
    </submittedName>
</protein>
<sequence length="91" mass="9678">MRIAGAFALTAFLATTFFTATFSVAATFLTTAFLATAVLAEGFVLLAAPALVHLVVVGNFEQHAAMSMLLESKDFKAKISATGRRKVDHSR</sequence>
<dbReference type="Proteomes" id="UP000076852">
    <property type="component" value="Chromosome 1"/>
</dbReference>
<keyword evidence="3" id="KW-1185">Reference proteome</keyword>
<dbReference type="EMBL" id="CP014578">
    <property type="protein sequence ID" value="ANB73029.1"/>
    <property type="molecule type" value="Genomic_DNA"/>
</dbReference>
<dbReference type="KEGG" id="buz:AYM40_12140"/>
<evidence type="ECO:0000313" key="2">
    <source>
        <dbReference type="EMBL" id="ANB73029.1"/>
    </source>
</evidence>
<evidence type="ECO:0000313" key="3">
    <source>
        <dbReference type="Proteomes" id="UP000076852"/>
    </source>
</evidence>
<reference evidence="2 3" key="1">
    <citation type="journal article" date="2016" name="Gene">
        <title>PacBio SMRT assembly of a complex multi-replicon genome reveals chlorocatechol degradative operon in a region of genome plasticity.</title>
        <authorList>
            <person name="Ricker N."/>
            <person name="Shen S.Y."/>
            <person name="Goordial J."/>
            <person name="Jin S."/>
            <person name="Fulthorpe R.R."/>
        </authorList>
    </citation>
    <scope>NUCLEOTIDE SEQUENCE [LARGE SCALE GENOMIC DNA]</scope>
    <source>
        <strain evidence="2 3">OLGA172</strain>
    </source>
</reference>
<proteinExistence type="predicted"/>
<keyword evidence="1" id="KW-0812">Transmembrane</keyword>